<protein>
    <submittedName>
        <fullName evidence="1">Uncharacterized protein</fullName>
    </submittedName>
</protein>
<name>S9PMG0_CYSF2</name>
<proteinExistence type="predicted"/>
<reference evidence="1" key="1">
    <citation type="submission" date="2013-05" db="EMBL/GenBank/DDBJ databases">
        <title>Genome assembly of Cystobacter fuscus DSM 2262.</title>
        <authorList>
            <person name="Sharma G."/>
            <person name="Khatri I."/>
            <person name="Kaur C."/>
            <person name="Mayilraj S."/>
            <person name="Subramanian S."/>
        </authorList>
    </citation>
    <scope>NUCLEOTIDE SEQUENCE [LARGE SCALE GENOMIC DNA]</scope>
    <source>
        <strain evidence="1">DSM 2262</strain>
    </source>
</reference>
<evidence type="ECO:0000313" key="2">
    <source>
        <dbReference type="Proteomes" id="UP000011682"/>
    </source>
</evidence>
<keyword evidence="2" id="KW-1185">Reference proteome</keyword>
<dbReference type="Proteomes" id="UP000011682">
    <property type="component" value="Unassembled WGS sequence"/>
</dbReference>
<organism evidence="1 2">
    <name type="scientific">Cystobacter fuscus (strain ATCC 25194 / DSM 2262 / NBRC 100088 / M29)</name>
    <dbReference type="NCBI Taxonomy" id="1242864"/>
    <lineage>
        <taxon>Bacteria</taxon>
        <taxon>Pseudomonadati</taxon>
        <taxon>Myxococcota</taxon>
        <taxon>Myxococcia</taxon>
        <taxon>Myxococcales</taxon>
        <taxon>Cystobacterineae</taxon>
        <taxon>Archangiaceae</taxon>
        <taxon>Cystobacter</taxon>
    </lineage>
</organism>
<comment type="caution">
    <text evidence="1">The sequence shown here is derived from an EMBL/GenBank/DDBJ whole genome shotgun (WGS) entry which is preliminary data.</text>
</comment>
<gene>
    <name evidence="1" type="ORF">D187_005345</name>
</gene>
<dbReference type="AlphaFoldDB" id="S9PMG0"/>
<dbReference type="EMBL" id="ANAH02000004">
    <property type="protein sequence ID" value="EPX64211.1"/>
    <property type="molecule type" value="Genomic_DNA"/>
</dbReference>
<accession>S9PMG0</accession>
<sequence>MRASASSYRPPRRNRPTLRGSVYGLAGQESVGARLPTSLASASLFVRLDPDTRDFHVQEP</sequence>
<evidence type="ECO:0000313" key="1">
    <source>
        <dbReference type="EMBL" id="EPX64211.1"/>
    </source>
</evidence>